<gene>
    <name evidence="2" type="ORF">GGR28_003561</name>
</gene>
<comment type="caution">
    <text evidence="2">The sequence shown here is derived from an EMBL/GenBank/DDBJ whole genome shotgun (WGS) entry which is preliminary data.</text>
</comment>
<evidence type="ECO:0000313" key="3">
    <source>
        <dbReference type="Proteomes" id="UP000576209"/>
    </source>
</evidence>
<organism evidence="2 3">
    <name type="scientific">Neolewinella aquimaris</name>
    <dbReference type="NCBI Taxonomy" id="1835722"/>
    <lineage>
        <taxon>Bacteria</taxon>
        <taxon>Pseudomonadati</taxon>
        <taxon>Bacteroidota</taxon>
        <taxon>Saprospiria</taxon>
        <taxon>Saprospirales</taxon>
        <taxon>Lewinellaceae</taxon>
        <taxon>Neolewinella</taxon>
    </lineage>
</organism>
<proteinExistence type="predicted"/>
<dbReference type="RefSeq" id="WP_183497146.1">
    <property type="nucleotide sequence ID" value="NZ_JACIFF010000010.1"/>
</dbReference>
<keyword evidence="3" id="KW-1185">Reference proteome</keyword>
<feature type="chain" id="PRO_5032490506" description="DUF481 domain-containing protein" evidence="1">
    <location>
        <begin position="18"/>
        <end position="258"/>
    </location>
</feature>
<dbReference type="Proteomes" id="UP000576209">
    <property type="component" value="Unassembled WGS sequence"/>
</dbReference>
<keyword evidence="1" id="KW-0732">Signal</keyword>
<evidence type="ECO:0000313" key="2">
    <source>
        <dbReference type="EMBL" id="MBB4080922.1"/>
    </source>
</evidence>
<dbReference type="AlphaFoldDB" id="A0A840EB36"/>
<name>A0A840EB36_9BACT</name>
<protein>
    <recommendedName>
        <fullName evidence="4">DUF481 domain-containing protein</fullName>
    </recommendedName>
</protein>
<feature type="signal peptide" evidence="1">
    <location>
        <begin position="1"/>
        <end position="17"/>
    </location>
</feature>
<evidence type="ECO:0008006" key="4">
    <source>
        <dbReference type="Google" id="ProtNLM"/>
    </source>
</evidence>
<accession>A0A840EB36</accession>
<dbReference type="EMBL" id="JACIFF010000010">
    <property type="protein sequence ID" value="MBB4080922.1"/>
    <property type="molecule type" value="Genomic_DNA"/>
</dbReference>
<reference evidence="2 3" key="1">
    <citation type="submission" date="2020-08" db="EMBL/GenBank/DDBJ databases">
        <title>Genomic Encyclopedia of Type Strains, Phase IV (KMG-IV): sequencing the most valuable type-strain genomes for metagenomic binning, comparative biology and taxonomic classification.</title>
        <authorList>
            <person name="Goeker M."/>
        </authorList>
    </citation>
    <scope>NUCLEOTIDE SEQUENCE [LARGE SCALE GENOMIC DNA]</scope>
    <source>
        <strain evidence="2 3">DSM 105137</strain>
    </source>
</reference>
<sequence>MRFIPFCFFLLFTASVARLHSQSVDTSAEERTLSGRISVTHNGISIIPSFSLDKPAAILNLRMGGSRFTFEPDLRLALEGKPWSMLFWARYQAVRGNRFALRLGAHPAINFRTVMANVGGDEREVIETRRYLASEIVPSYQITDRLAVGMYYLHGEGFDAGIKTSNFVQFNASVTDIPLASNLRLSLFPQFYYLRTDDLDGTYVAGAWRIHKPGLPFALSGLVNRSLRTEIAPERKWIWNVVAEYDFGGQYRRVEGPL</sequence>
<evidence type="ECO:0000256" key="1">
    <source>
        <dbReference type="SAM" id="SignalP"/>
    </source>
</evidence>